<dbReference type="Proteomes" id="UP000235649">
    <property type="component" value="Unassembled WGS sequence"/>
</dbReference>
<dbReference type="OrthoDB" id="2310962at2"/>
<evidence type="ECO:0000313" key="1">
    <source>
        <dbReference type="EMBL" id="PMD67807.1"/>
    </source>
</evidence>
<gene>
    <name evidence="1" type="ORF">CBP76_12840</name>
</gene>
<protein>
    <submittedName>
        <fullName evidence="1">Uncharacterized protein</fullName>
    </submittedName>
</protein>
<dbReference type="RefSeq" id="WP_102197257.1">
    <property type="nucleotide sequence ID" value="NZ_NIPR01000064.1"/>
</dbReference>
<organism evidence="1 2">
    <name type="scientific">Companilactobacillus nuruki</name>
    <dbReference type="NCBI Taxonomy" id="1993540"/>
    <lineage>
        <taxon>Bacteria</taxon>
        <taxon>Bacillati</taxon>
        <taxon>Bacillota</taxon>
        <taxon>Bacilli</taxon>
        <taxon>Lactobacillales</taxon>
        <taxon>Lactobacillaceae</taxon>
        <taxon>Companilactobacillus</taxon>
    </lineage>
</organism>
<evidence type="ECO:0000313" key="2">
    <source>
        <dbReference type="Proteomes" id="UP000235649"/>
    </source>
</evidence>
<dbReference type="EMBL" id="NIPR01000064">
    <property type="protein sequence ID" value="PMD67807.1"/>
    <property type="molecule type" value="Genomic_DNA"/>
</dbReference>
<proteinExistence type="predicted"/>
<dbReference type="AlphaFoldDB" id="A0A2N7AR28"/>
<reference evidence="1 2" key="1">
    <citation type="submission" date="2017-05" db="EMBL/GenBank/DDBJ databases">
        <title>Lactobacillus nurukis nov., sp. nov., isolated from nuruk.</title>
        <authorList>
            <person name="Kim S.-J."/>
        </authorList>
    </citation>
    <scope>NUCLEOTIDE SEQUENCE [LARGE SCALE GENOMIC DNA]</scope>
    <source>
        <strain evidence="1 2">SYF10-1a</strain>
    </source>
</reference>
<keyword evidence="2" id="KW-1185">Reference proteome</keyword>
<comment type="caution">
    <text evidence="1">The sequence shown here is derived from an EMBL/GenBank/DDBJ whole genome shotgun (WGS) entry which is preliminary data.</text>
</comment>
<name>A0A2N7AR28_9LACO</name>
<accession>A0A2N7AR28</accession>
<sequence>MADATNELTKEYDADKIDDILSELDDSKIKIDALMDYNLQLRRSNDQQINKNILAYEFARLSPIMELLNNDVFESLDRVAKVLSTDK</sequence>